<dbReference type="OrthoDB" id="9765680at2"/>
<dbReference type="InterPro" id="IPR014030">
    <property type="entry name" value="Ketoacyl_synth_N"/>
</dbReference>
<dbReference type="Pfam" id="PF21394">
    <property type="entry name" value="Beta-ketacyl_N"/>
    <property type="match status" value="1"/>
</dbReference>
<dbReference type="InterPro" id="IPR036291">
    <property type="entry name" value="NAD(P)-bd_dom_sf"/>
</dbReference>
<dbReference type="PANTHER" id="PTHR43775">
    <property type="entry name" value="FATTY ACID SYNTHASE"/>
    <property type="match status" value="1"/>
</dbReference>
<evidence type="ECO:0000313" key="7">
    <source>
        <dbReference type="Proteomes" id="UP000490800"/>
    </source>
</evidence>
<keyword evidence="7" id="KW-1185">Reference proteome</keyword>
<dbReference type="Gene3D" id="3.40.50.720">
    <property type="entry name" value="NAD(P)-binding Rossmann-like Domain"/>
    <property type="match status" value="1"/>
</dbReference>
<dbReference type="InterPro" id="IPR009081">
    <property type="entry name" value="PP-bd_ACP"/>
</dbReference>
<dbReference type="GO" id="GO:0004312">
    <property type="term" value="F:fatty acid synthase activity"/>
    <property type="evidence" value="ECO:0007669"/>
    <property type="project" value="TreeGrafter"/>
</dbReference>
<dbReference type="Gene3D" id="1.10.1240.100">
    <property type="match status" value="1"/>
</dbReference>
<feature type="domain" description="Carrier" evidence="4">
    <location>
        <begin position="1179"/>
        <end position="1254"/>
    </location>
</feature>
<dbReference type="Gene3D" id="1.10.1200.10">
    <property type="entry name" value="ACP-like"/>
    <property type="match status" value="1"/>
</dbReference>
<evidence type="ECO:0000259" key="4">
    <source>
        <dbReference type="PROSITE" id="PS50075"/>
    </source>
</evidence>
<dbReference type="GO" id="GO:0005886">
    <property type="term" value="C:plasma membrane"/>
    <property type="evidence" value="ECO:0007669"/>
    <property type="project" value="TreeGrafter"/>
</dbReference>
<keyword evidence="3" id="KW-0808">Transferase</keyword>
<dbReference type="GO" id="GO:0071770">
    <property type="term" value="P:DIM/DIP cell wall layer assembly"/>
    <property type="evidence" value="ECO:0007669"/>
    <property type="project" value="TreeGrafter"/>
</dbReference>
<dbReference type="Pfam" id="PF00550">
    <property type="entry name" value="PP-binding"/>
    <property type="match status" value="1"/>
</dbReference>
<organism evidence="6 7">
    <name type="scientific">Paenibacillus lutrae</name>
    <dbReference type="NCBI Taxonomy" id="2078573"/>
    <lineage>
        <taxon>Bacteria</taxon>
        <taxon>Bacillati</taxon>
        <taxon>Bacillota</taxon>
        <taxon>Bacilli</taxon>
        <taxon>Bacillales</taxon>
        <taxon>Paenibacillaceae</taxon>
        <taxon>Paenibacillus</taxon>
    </lineage>
</organism>
<dbReference type="PROSITE" id="PS52004">
    <property type="entry name" value="KS3_2"/>
    <property type="match status" value="1"/>
</dbReference>
<dbReference type="Proteomes" id="UP000490800">
    <property type="component" value="Unassembled WGS sequence"/>
</dbReference>
<dbReference type="GO" id="GO:0005737">
    <property type="term" value="C:cytoplasm"/>
    <property type="evidence" value="ECO:0007669"/>
    <property type="project" value="TreeGrafter"/>
</dbReference>
<dbReference type="SMART" id="SM00825">
    <property type="entry name" value="PKS_KS"/>
    <property type="match status" value="1"/>
</dbReference>
<dbReference type="InterPro" id="IPR036736">
    <property type="entry name" value="ACP-like_sf"/>
</dbReference>
<dbReference type="CDD" id="cd00833">
    <property type="entry name" value="PKS"/>
    <property type="match status" value="1"/>
</dbReference>
<comment type="caution">
    <text evidence="6">The sequence shown here is derived from an EMBL/GenBank/DDBJ whole genome shotgun (WGS) entry which is preliminary data.</text>
</comment>
<accession>A0A7X3FK62</accession>
<dbReference type="PROSITE" id="PS50075">
    <property type="entry name" value="CARRIER"/>
    <property type="match status" value="1"/>
</dbReference>
<keyword evidence="1" id="KW-0596">Phosphopantetheine</keyword>
<dbReference type="GO" id="GO:0031177">
    <property type="term" value="F:phosphopantetheine binding"/>
    <property type="evidence" value="ECO:0007669"/>
    <property type="project" value="InterPro"/>
</dbReference>
<dbReference type="SUPFAM" id="SSF53901">
    <property type="entry name" value="Thiolase-like"/>
    <property type="match status" value="1"/>
</dbReference>
<dbReference type="Pfam" id="PF00109">
    <property type="entry name" value="ketoacyl-synt"/>
    <property type="match status" value="1"/>
</dbReference>
<dbReference type="InterPro" id="IPR014031">
    <property type="entry name" value="Ketoacyl_synth_C"/>
</dbReference>
<dbReference type="InterPro" id="IPR020806">
    <property type="entry name" value="PKS_PP-bd"/>
</dbReference>
<dbReference type="SMART" id="SM00823">
    <property type="entry name" value="PKS_PP"/>
    <property type="match status" value="1"/>
</dbReference>
<evidence type="ECO:0000259" key="5">
    <source>
        <dbReference type="PROSITE" id="PS52004"/>
    </source>
</evidence>
<dbReference type="SMART" id="SM00822">
    <property type="entry name" value="PKS_KR"/>
    <property type="match status" value="1"/>
</dbReference>
<dbReference type="GO" id="GO:0006633">
    <property type="term" value="P:fatty acid biosynthetic process"/>
    <property type="evidence" value="ECO:0007669"/>
    <property type="project" value="TreeGrafter"/>
</dbReference>
<proteinExistence type="predicted"/>
<dbReference type="SUPFAM" id="SSF51735">
    <property type="entry name" value="NAD(P)-binding Rossmann-fold domains"/>
    <property type="match status" value="2"/>
</dbReference>
<keyword evidence="2" id="KW-0597">Phosphoprotein</keyword>
<dbReference type="Pfam" id="PF02801">
    <property type="entry name" value="Ketoacyl-synt_C"/>
    <property type="match status" value="1"/>
</dbReference>
<dbReference type="InterPro" id="IPR050091">
    <property type="entry name" value="PKS_NRPS_Biosynth_Enz"/>
</dbReference>
<dbReference type="InterPro" id="IPR057326">
    <property type="entry name" value="KR_dom"/>
</dbReference>
<dbReference type="CDD" id="cd08953">
    <property type="entry name" value="KR_2_SDR_x"/>
    <property type="match status" value="1"/>
</dbReference>
<evidence type="ECO:0000256" key="2">
    <source>
        <dbReference type="ARBA" id="ARBA00022553"/>
    </source>
</evidence>
<evidence type="ECO:0000256" key="3">
    <source>
        <dbReference type="ARBA" id="ARBA00022679"/>
    </source>
</evidence>
<evidence type="ECO:0000256" key="1">
    <source>
        <dbReference type="ARBA" id="ARBA00022450"/>
    </source>
</evidence>
<dbReference type="Gene3D" id="3.40.47.10">
    <property type="match status" value="1"/>
</dbReference>
<dbReference type="RefSeq" id="WP_157337388.1">
    <property type="nucleotide sequence ID" value="NZ_RHLK01000010.1"/>
</dbReference>
<feature type="domain" description="Ketosynthase family 3 (KS3)" evidence="5">
    <location>
        <begin position="29"/>
        <end position="452"/>
    </location>
</feature>
<sequence length="1301" mass="143967">MDFRSIKLGDMTLGDSNDFSEIAIEEISEQDIAIIGISLKLPLAETPEEFWHNLRTGLDCVRDIPSVRKQDADRYLEFVGLDPDQITYGEAAYLDEIDKFDYTFFKLSPKEASLLDPNQRLFLQTAWNAIEDAGYGGSKLEGSRTGVYLGYGSDSDYKKMIHEVEPESVSLSMPGNVRPIIASRLSYLMDLNGPSMVVDTTCSSSLVAVHLACQAIRNGECDLALAGGIQVHLIPVREFEVGIESSTSRARTFDDDSDGTGTGEGVVAMLLKPLSKAQEDRDHVYAVIKSSAVNQDGSSVGITAPNAKAQEAVIVEAWKRAGIDPRTISYIEAHGTGTKLGDPIEIEGIQRAFRRYTDDKQFCAVGSVKSNIGHLDNTAGIAGMLKAVLSLKHKELVPTLHFEKPNSKIAFEESPIYVNNRLEKWESEADPRRCGVSSFGLSGTNCHLVLEEAPAGNPAQFAGVAARPELFVLSAKTESALQSLIHSYITFLKNHPSLALGDLCYTVCTGRGHYPYRLAFAVEDVQELIRLLEESPHAGLQEQAEFLPGNRFVDADRVNDNVRRVSDANRQKEMNITAEAELFKFLDSGKQNAAVLRELCSLYIQGAAIEWDRLYRQEKRKRISLPTYPFDKHRCWLDLPELMSEDNEADADNLYHQTIWMKQPLQDLIPAHKPGRYLIFNDHNGISSGLVQKLRAAGSQVFEVGLGDGYEKRSDSSFVIGGKQADYERLLEDLSGKPIDRIVHLLSLSSPDGGNSRNDLEHRLNHSVYSMFFLVQALIQIRASEQVDIVIVTERADEVISEQDKVIPEHSALIGLGKVVRWESPNLKVRSIDVDPTEDVAETIWTELHCGTKEYKIAYRHGVRYVERIDTLHMETVESSPVVLKSDGVYLITGGLGGIGLHIARHLASQEKVHLAMINRTGLPPRSEWDGLLRGSNSNSKQSRALRAVLEIERMGSQVDIIQADTANEAQMRAALDLLRDKHGHIRGVIHAAGIGEGNLLGNLTEDEFRQIIASKIQGTWLLDRLTEQDQLEFFVMFASAITLMGGMGSGPYTAGNAYLEGFASYRAGLGKRTLTISWPAWNNTGLAEGEPVQEEKELFHVLPVKQGVKAFHRSLNHKITHIFAGLLNHQSDLYALGEMLPFRLAPSLQPDGKTAPKAAAAGKLKENIAIRLKGKADSRYTEAEQKVAQAWKQVLGYDELDVQANFFEIGGDSILITKVHALIEEQFPGRTTIADLFSYPTIAKMAEHLSDAALPEESALPSSENAFKQEMLRIFDHLGNQDLSIDEALDKYHCLEVANG</sequence>
<dbReference type="InterPro" id="IPR020841">
    <property type="entry name" value="PKS_Beta-ketoAc_synthase_dom"/>
</dbReference>
<protein>
    <submittedName>
        <fullName evidence="6">SDR family NAD(P)-dependent oxidoreductase</fullName>
    </submittedName>
</protein>
<dbReference type="Pfam" id="PF22621">
    <property type="entry name" value="CurL-like_PKS_C"/>
    <property type="match status" value="1"/>
</dbReference>
<dbReference type="SUPFAM" id="SSF47336">
    <property type="entry name" value="ACP-like"/>
    <property type="match status" value="1"/>
</dbReference>
<gene>
    <name evidence="6" type="ORF">EDM21_17080</name>
</gene>
<dbReference type="InterPro" id="IPR016039">
    <property type="entry name" value="Thiolase-like"/>
</dbReference>
<dbReference type="Pfam" id="PF08659">
    <property type="entry name" value="KR"/>
    <property type="match status" value="1"/>
</dbReference>
<dbReference type="InterPro" id="IPR013968">
    <property type="entry name" value="PKS_KR"/>
</dbReference>
<dbReference type="EMBL" id="RHLK01000010">
    <property type="protein sequence ID" value="MVP01213.1"/>
    <property type="molecule type" value="Genomic_DNA"/>
</dbReference>
<dbReference type="InterPro" id="IPR049490">
    <property type="entry name" value="C883_1060-like_KR_N"/>
</dbReference>
<dbReference type="PANTHER" id="PTHR43775:SF37">
    <property type="entry name" value="SI:DKEY-61P9.11"/>
    <property type="match status" value="1"/>
</dbReference>
<reference evidence="6 7" key="1">
    <citation type="journal article" date="2019" name="Microorganisms">
        <title>Paenibacillus lutrae sp. nov., A Chitinolytic Species Isolated from A River Otter in Castril Natural Park, Granada, Spain.</title>
        <authorList>
            <person name="Rodriguez M."/>
            <person name="Reina J.C."/>
            <person name="Bejar V."/>
            <person name="Llamas I."/>
        </authorList>
    </citation>
    <scope>NUCLEOTIDE SEQUENCE [LARGE SCALE GENOMIC DNA]</scope>
    <source>
        <strain evidence="6 7">N10</strain>
    </source>
</reference>
<name>A0A7X3FK62_9BACL</name>
<evidence type="ECO:0000313" key="6">
    <source>
        <dbReference type="EMBL" id="MVP01213.1"/>
    </source>
</evidence>